<proteinExistence type="predicted"/>
<sequence length="70" mass="8092">MSPGATGLKWSALINPVTRDAPRNRLHLSIVEALNAFLIQVRETERNLMERDMYVYEVCKPFLLLMNCNQ</sequence>
<keyword evidence="2" id="KW-1185">Reference proteome</keyword>
<name>A0A016TMF9_9BILA</name>
<reference evidence="2" key="1">
    <citation type="journal article" date="2015" name="Nat. Genet.">
        <title>The genome and transcriptome of the zoonotic hookworm Ancylostoma ceylanicum identify infection-specific gene families.</title>
        <authorList>
            <person name="Schwarz E.M."/>
            <person name="Hu Y."/>
            <person name="Antoshechkin I."/>
            <person name="Miller M.M."/>
            <person name="Sternberg P.W."/>
            <person name="Aroian R.V."/>
        </authorList>
    </citation>
    <scope>NUCLEOTIDE SEQUENCE</scope>
    <source>
        <strain evidence="2">HY135</strain>
    </source>
</reference>
<dbReference type="EMBL" id="JARK01001427">
    <property type="protein sequence ID" value="EYC03915.1"/>
    <property type="molecule type" value="Genomic_DNA"/>
</dbReference>
<dbReference type="Proteomes" id="UP000024635">
    <property type="component" value="Unassembled WGS sequence"/>
</dbReference>
<comment type="caution">
    <text evidence="1">The sequence shown here is derived from an EMBL/GenBank/DDBJ whole genome shotgun (WGS) entry which is preliminary data.</text>
</comment>
<accession>A0A016TMF9</accession>
<evidence type="ECO:0000313" key="2">
    <source>
        <dbReference type="Proteomes" id="UP000024635"/>
    </source>
</evidence>
<organism evidence="1 2">
    <name type="scientific">Ancylostoma ceylanicum</name>
    <dbReference type="NCBI Taxonomy" id="53326"/>
    <lineage>
        <taxon>Eukaryota</taxon>
        <taxon>Metazoa</taxon>
        <taxon>Ecdysozoa</taxon>
        <taxon>Nematoda</taxon>
        <taxon>Chromadorea</taxon>
        <taxon>Rhabditida</taxon>
        <taxon>Rhabditina</taxon>
        <taxon>Rhabditomorpha</taxon>
        <taxon>Strongyloidea</taxon>
        <taxon>Ancylostomatidae</taxon>
        <taxon>Ancylostomatinae</taxon>
        <taxon>Ancylostoma</taxon>
    </lineage>
</organism>
<gene>
    <name evidence="1" type="primary">Acey_s0091.g2495</name>
    <name evidence="1" type="ORF">Y032_0091g2495</name>
</gene>
<evidence type="ECO:0000313" key="1">
    <source>
        <dbReference type="EMBL" id="EYC03915.1"/>
    </source>
</evidence>
<protein>
    <submittedName>
        <fullName evidence="1">Uncharacterized protein</fullName>
    </submittedName>
</protein>
<dbReference type="AlphaFoldDB" id="A0A016TMF9"/>